<evidence type="ECO:0000259" key="11">
    <source>
        <dbReference type="PROSITE" id="PS51755"/>
    </source>
</evidence>
<reference evidence="12 13" key="1">
    <citation type="submission" date="2009-06" db="EMBL/GenBank/DDBJ databases">
        <title>The draft genome of Clostridium carboxidivorans P7.</title>
        <authorList>
            <consortium name="US DOE Joint Genome Institute (JGI-PGF)"/>
            <person name="Lucas S."/>
            <person name="Copeland A."/>
            <person name="Lapidus A."/>
            <person name="Glavina del Rio T."/>
            <person name="Tice H."/>
            <person name="Bruce D."/>
            <person name="Goodwin L."/>
            <person name="Pitluck S."/>
            <person name="Larimer F."/>
            <person name="Land M.L."/>
            <person name="Hauser L."/>
            <person name="Hemme C.L."/>
        </authorList>
    </citation>
    <scope>NUCLEOTIDE SEQUENCE [LARGE SCALE GENOMIC DNA]</scope>
    <source>
        <strain evidence="12 13">P7</strain>
    </source>
</reference>
<dbReference type="Proteomes" id="UP000004198">
    <property type="component" value="Unassembled WGS sequence"/>
</dbReference>
<dbReference type="InterPro" id="IPR036388">
    <property type="entry name" value="WH-like_DNA-bd_sf"/>
</dbReference>
<dbReference type="OrthoDB" id="9802426at2"/>
<keyword evidence="5 9" id="KW-0238">DNA-binding</keyword>
<evidence type="ECO:0000256" key="5">
    <source>
        <dbReference type="ARBA" id="ARBA00023125"/>
    </source>
</evidence>
<dbReference type="RefSeq" id="WP_007059377.1">
    <property type="nucleotide sequence ID" value="NZ_ACVI01000005.1"/>
</dbReference>
<comment type="caution">
    <text evidence="12">The sequence shown here is derived from an EMBL/GenBank/DDBJ whole genome shotgun (WGS) entry which is preliminary data.</text>
</comment>
<dbReference type="PROSITE" id="PS50110">
    <property type="entry name" value="RESPONSE_REGULATORY"/>
    <property type="match status" value="1"/>
</dbReference>
<dbReference type="eggNOG" id="COG0745">
    <property type="taxonomic scope" value="Bacteria"/>
</dbReference>
<dbReference type="InterPro" id="IPR039420">
    <property type="entry name" value="WalR-like"/>
</dbReference>
<dbReference type="Gene3D" id="1.10.10.10">
    <property type="entry name" value="Winged helix-like DNA-binding domain superfamily/Winged helix DNA-binding domain"/>
    <property type="match status" value="1"/>
</dbReference>
<keyword evidence="6" id="KW-0804">Transcription</keyword>
<dbReference type="AlphaFoldDB" id="C6PNX5"/>
<protein>
    <recommendedName>
        <fullName evidence="1">Stage 0 sporulation protein A homolog</fullName>
    </recommendedName>
</protein>
<feature type="domain" description="Response regulatory" evidence="10">
    <location>
        <begin position="6"/>
        <end position="119"/>
    </location>
</feature>
<dbReference type="PANTHER" id="PTHR48111">
    <property type="entry name" value="REGULATOR OF RPOS"/>
    <property type="match status" value="1"/>
</dbReference>
<dbReference type="Pfam" id="PF00072">
    <property type="entry name" value="Response_reg"/>
    <property type="match status" value="1"/>
</dbReference>
<dbReference type="STRING" id="536227.Ccar_10555"/>
<dbReference type="InterPro" id="IPR001789">
    <property type="entry name" value="Sig_transdc_resp-reg_receiver"/>
</dbReference>
<organism evidence="12 13">
    <name type="scientific">Clostridium carboxidivorans P7</name>
    <dbReference type="NCBI Taxonomy" id="536227"/>
    <lineage>
        <taxon>Bacteria</taxon>
        <taxon>Bacillati</taxon>
        <taxon>Bacillota</taxon>
        <taxon>Clostridia</taxon>
        <taxon>Eubacteriales</taxon>
        <taxon>Clostridiaceae</taxon>
        <taxon>Clostridium</taxon>
    </lineage>
</organism>
<evidence type="ECO:0000256" key="7">
    <source>
        <dbReference type="ARBA" id="ARBA00024867"/>
    </source>
</evidence>
<evidence type="ECO:0000313" key="13">
    <source>
        <dbReference type="Proteomes" id="UP000004198"/>
    </source>
</evidence>
<dbReference type="FunFam" id="3.40.50.2300:FF:000001">
    <property type="entry name" value="DNA-binding response regulator PhoB"/>
    <property type="match status" value="1"/>
</dbReference>
<evidence type="ECO:0000256" key="3">
    <source>
        <dbReference type="ARBA" id="ARBA00023012"/>
    </source>
</evidence>
<dbReference type="EMBL" id="ACVI01000005">
    <property type="protein sequence ID" value="EET89053.1"/>
    <property type="molecule type" value="Genomic_DNA"/>
</dbReference>
<dbReference type="InterPro" id="IPR001867">
    <property type="entry name" value="OmpR/PhoB-type_DNA-bd"/>
</dbReference>
<sequence>MLDNKRVLVIDDENKIVDVIRSYLERDGAEVFEAFEGKNALETFERVNPDLIILDLMLPDMTGEEICKAIRKKSRVPIIMLTAKIDEKSVISGLHIGADDYVTKPFSPRELMARIFALLRRVSEEAVPLSDIVSLNNGDLVVDVLKREVRKKGENINLTITEYKVLMALLKYPQKTFTREELINAVLGEDYDGYDRVIDTHVKNLRQKLETNPKEPEYIITVHGTGYRLGGE</sequence>
<evidence type="ECO:0000259" key="10">
    <source>
        <dbReference type="PROSITE" id="PS50110"/>
    </source>
</evidence>
<feature type="modified residue" description="4-aspartylphosphate" evidence="8">
    <location>
        <position position="55"/>
    </location>
</feature>
<evidence type="ECO:0000256" key="2">
    <source>
        <dbReference type="ARBA" id="ARBA00022553"/>
    </source>
</evidence>
<dbReference type="GO" id="GO:0005829">
    <property type="term" value="C:cytosol"/>
    <property type="evidence" value="ECO:0007669"/>
    <property type="project" value="TreeGrafter"/>
</dbReference>
<evidence type="ECO:0000256" key="9">
    <source>
        <dbReference type="PROSITE-ProRule" id="PRU01091"/>
    </source>
</evidence>
<evidence type="ECO:0000256" key="4">
    <source>
        <dbReference type="ARBA" id="ARBA00023015"/>
    </source>
</evidence>
<dbReference type="PROSITE" id="PS51755">
    <property type="entry name" value="OMPR_PHOB"/>
    <property type="match status" value="1"/>
</dbReference>
<dbReference type="CDD" id="cd00383">
    <property type="entry name" value="trans_reg_C"/>
    <property type="match status" value="1"/>
</dbReference>
<dbReference type="GO" id="GO:0000156">
    <property type="term" value="F:phosphorelay response regulator activity"/>
    <property type="evidence" value="ECO:0007669"/>
    <property type="project" value="TreeGrafter"/>
</dbReference>
<evidence type="ECO:0000313" key="12">
    <source>
        <dbReference type="EMBL" id="EET89053.1"/>
    </source>
</evidence>
<dbReference type="SUPFAM" id="SSF46894">
    <property type="entry name" value="C-terminal effector domain of the bipartite response regulators"/>
    <property type="match status" value="1"/>
</dbReference>
<evidence type="ECO:0000256" key="1">
    <source>
        <dbReference type="ARBA" id="ARBA00018672"/>
    </source>
</evidence>
<dbReference type="PANTHER" id="PTHR48111:SF73">
    <property type="entry name" value="ALKALINE PHOSPHATASE SYNTHESIS TRANSCRIPTIONAL REGULATORY PROTEIN PHOP"/>
    <property type="match status" value="1"/>
</dbReference>
<name>C6PNX5_9CLOT</name>
<proteinExistence type="predicted"/>
<feature type="domain" description="OmpR/PhoB-type" evidence="11">
    <location>
        <begin position="132"/>
        <end position="231"/>
    </location>
</feature>
<feature type="DNA-binding region" description="OmpR/PhoB-type" evidence="9">
    <location>
        <begin position="132"/>
        <end position="231"/>
    </location>
</feature>
<dbReference type="Gene3D" id="3.40.50.2300">
    <property type="match status" value="1"/>
</dbReference>
<keyword evidence="2 8" id="KW-0597">Phosphoprotein</keyword>
<dbReference type="SMART" id="SM00862">
    <property type="entry name" value="Trans_reg_C"/>
    <property type="match status" value="1"/>
</dbReference>
<dbReference type="KEGG" id="cck:Ccar_10555"/>
<dbReference type="InterPro" id="IPR016032">
    <property type="entry name" value="Sig_transdc_resp-reg_C-effctor"/>
</dbReference>
<dbReference type="InterPro" id="IPR011006">
    <property type="entry name" value="CheY-like_superfamily"/>
</dbReference>
<dbReference type="Pfam" id="PF00486">
    <property type="entry name" value="Trans_reg_C"/>
    <property type="match status" value="1"/>
</dbReference>
<dbReference type="GO" id="GO:0006355">
    <property type="term" value="P:regulation of DNA-templated transcription"/>
    <property type="evidence" value="ECO:0007669"/>
    <property type="project" value="InterPro"/>
</dbReference>
<dbReference type="SMART" id="SM00448">
    <property type="entry name" value="REC"/>
    <property type="match status" value="1"/>
</dbReference>
<keyword evidence="3" id="KW-0902">Two-component regulatory system</keyword>
<dbReference type="SUPFAM" id="SSF52172">
    <property type="entry name" value="CheY-like"/>
    <property type="match status" value="1"/>
</dbReference>
<keyword evidence="4" id="KW-0805">Transcription regulation</keyword>
<dbReference type="GO" id="GO:0000976">
    <property type="term" value="F:transcription cis-regulatory region binding"/>
    <property type="evidence" value="ECO:0007669"/>
    <property type="project" value="TreeGrafter"/>
</dbReference>
<evidence type="ECO:0000256" key="6">
    <source>
        <dbReference type="ARBA" id="ARBA00023163"/>
    </source>
</evidence>
<dbReference type="PATRIC" id="fig|536227.13.peg.2209"/>
<comment type="function">
    <text evidence="7">May play the central regulatory role in sporulation. It may be an element of the effector pathway responsible for the activation of sporulation genes in response to nutritional stress. Spo0A may act in concert with spo0H (a sigma factor) to control the expression of some genes that are critical to the sporulation process.</text>
</comment>
<dbReference type="Gene3D" id="6.10.250.690">
    <property type="match status" value="1"/>
</dbReference>
<dbReference type="GO" id="GO:0032993">
    <property type="term" value="C:protein-DNA complex"/>
    <property type="evidence" value="ECO:0007669"/>
    <property type="project" value="TreeGrafter"/>
</dbReference>
<gene>
    <name evidence="12" type="ORF">CcarbDRAFT_0492</name>
</gene>
<keyword evidence="13" id="KW-1185">Reference proteome</keyword>
<evidence type="ECO:0000256" key="8">
    <source>
        <dbReference type="PROSITE-ProRule" id="PRU00169"/>
    </source>
</evidence>
<accession>C6PNX5</accession>